<dbReference type="SUPFAM" id="SSF51735">
    <property type="entry name" value="NAD(P)-binding Rossmann-fold domains"/>
    <property type="match status" value="1"/>
</dbReference>
<dbReference type="FunCoup" id="D8Q3W6">
    <property type="interactions" value="136"/>
</dbReference>
<keyword evidence="5" id="KW-1185">Reference proteome</keyword>
<name>D8Q3W6_SCHCM</name>
<dbReference type="KEGG" id="scm:SCHCO_02678580"/>
<evidence type="ECO:0000256" key="1">
    <source>
        <dbReference type="ARBA" id="ARBA00006484"/>
    </source>
</evidence>
<evidence type="ECO:0000313" key="4">
    <source>
        <dbReference type="EMBL" id="EFI97124.1"/>
    </source>
</evidence>
<dbReference type="PANTHER" id="PTHR43544:SF7">
    <property type="entry name" value="NADB-LER2"/>
    <property type="match status" value="1"/>
</dbReference>
<dbReference type="Gene3D" id="3.40.50.720">
    <property type="entry name" value="NAD(P)-binding Rossmann-like Domain"/>
    <property type="match status" value="1"/>
</dbReference>
<keyword evidence="2" id="KW-0521">NADP</keyword>
<dbReference type="OrthoDB" id="9876299at2759"/>
<dbReference type="AlphaFoldDB" id="D8Q3W6"/>
<evidence type="ECO:0000256" key="2">
    <source>
        <dbReference type="ARBA" id="ARBA00022857"/>
    </source>
</evidence>
<gene>
    <name evidence="4" type="ORF">SCHCODRAFT_108689</name>
</gene>
<dbReference type="InterPro" id="IPR020904">
    <property type="entry name" value="Sc_DH/Rdtase_CS"/>
</dbReference>
<evidence type="ECO:0000256" key="3">
    <source>
        <dbReference type="ARBA" id="ARBA00023002"/>
    </source>
</evidence>
<accession>D8Q3W6</accession>
<dbReference type="OMA" id="SAKLYHE"/>
<evidence type="ECO:0008006" key="6">
    <source>
        <dbReference type="Google" id="ProtNLM"/>
    </source>
</evidence>
<organism evidence="5">
    <name type="scientific">Schizophyllum commune (strain H4-8 / FGSC 9210)</name>
    <name type="common">Split gill fungus</name>
    <dbReference type="NCBI Taxonomy" id="578458"/>
    <lineage>
        <taxon>Eukaryota</taxon>
        <taxon>Fungi</taxon>
        <taxon>Dikarya</taxon>
        <taxon>Basidiomycota</taxon>
        <taxon>Agaricomycotina</taxon>
        <taxon>Agaricomycetes</taxon>
        <taxon>Agaricomycetidae</taxon>
        <taxon>Agaricales</taxon>
        <taxon>Schizophyllaceae</taxon>
        <taxon>Schizophyllum</taxon>
    </lineage>
</organism>
<dbReference type="CDD" id="cd05325">
    <property type="entry name" value="carb_red_sniffer_like_SDR_c"/>
    <property type="match status" value="1"/>
</dbReference>
<dbReference type="PANTHER" id="PTHR43544">
    <property type="entry name" value="SHORT-CHAIN DEHYDROGENASE/REDUCTASE"/>
    <property type="match status" value="1"/>
</dbReference>
<dbReference type="HOGENOM" id="CLU_010194_9_1_1"/>
<comment type="similarity">
    <text evidence="1">Belongs to the short-chain dehydrogenases/reductases (SDR) family.</text>
</comment>
<sequence length="251" mass="27100">MSPTIYLVTGANRGIGLAIATQLANRLDTIVFAGARNPAQATDLHALATAHPGRIHILKVVSADRVNNDAAVEEIRRAAGRLDVVIANAGISDCFVSALEVPTEEMIRHVEVNTNGPLVLFQAAYPLLSESPSPKFVPVTSAMGSIADGTTYPIYTYAYGASKAALNWVTRKLHFDFPELVIFPIDPGGTDTDFVKNAVEKDERMRELMQSFPLITTETSARGILEQVDAATRETHGGQFVNYAGLGKCDW</sequence>
<keyword evidence="3" id="KW-0560">Oxidoreductase</keyword>
<feature type="non-terminal residue" evidence="4">
    <location>
        <position position="251"/>
    </location>
</feature>
<dbReference type="InterPro" id="IPR051468">
    <property type="entry name" value="Fungal_SecMetab_SDRs"/>
</dbReference>
<dbReference type="GeneID" id="9589377"/>
<dbReference type="InterPro" id="IPR036291">
    <property type="entry name" value="NAD(P)-bd_dom_sf"/>
</dbReference>
<dbReference type="VEuPathDB" id="FungiDB:SCHCODRAFT_02678580"/>
<dbReference type="PROSITE" id="PS00061">
    <property type="entry name" value="ADH_SHORT"/>
    <property type="match status" value="1"/>
</dbReference>
<proteinExistence type="inferred from homology"/>
<reference evidence="4 5" key="1">
    <citation type="journal article" date="2010" name="Nat. Biotechnol.">
        <title>Genome sequence of the model mushroom Schizophyllum commune.</title>
        <authorList>
            <person name="Ohm R.A."/>
            <person name="de Jong J.F."/>
            <person name="Lugones L.G."/>
            <person name="Aerts A."/>
            <person name="Kothe E."/>
            <person name="Stajich J.E."/>
            <person name="de Vries R.P."/>
            <person name="Record E."/>
            <person name="Levasseur A."/>
            <person name="Baker S.E."/>
            <person name="Bartholomew K.A."/>
            <person name="Coutinho P.M."/>
            <person name="Erdmann S."/>
            <person name="Fowler T.J."/>
            <person name="Gathman A.C."/>
            <person name="Lombard V."/>
            <person name="Henrissat B."/>
            <person name="Knabe N."/>
            <person name="Kuees U."/>
            <person name="Lilly W.W."/>
            <person name="Lindquist E."/>
            <person name="Lucas S."/>
            <person name="Magnuson J.K."/>
            <person name="Piumi F."/>
            <person name="Raudaskoski M."/>
            <person name="Salamov A."/>
            <person name="Schmutz J."/>
            <person name="Schwarze F.W.M.R."/>
            <person name="vanKuyk P.A."/>
            <person name="Horton J.S."/>
            <person name="Grigoriev I.V."/>
            <person name="Woesten H.A.B."/>
        </authorList>
    </citation>
    <scope>NUCLEOTIDE SEQUENCE [LARGE SCALE GENOMIC DNA]</scope>
    <source>
        <strain evidence="5">H4-8 / FGSC 9210</strain>
    </source>
</reference>
<dbReference type="Proteomes" id="UP000007431">
    <property type="component" value="Unassembled WGS sequence"/>
</dbReference>
<dbReference type="PRINTS" id="PR00081">
    <property type="entry name" value="GDHRDH"/>
</dbReference>
<protein>
    <recommendedName>
        <fullName evidence="6">NAD(P)-binding protein</fullName>
    </recommendedName>
</protein>
<dbReference type="GO" id="GO:0005737">
    <property type="term" value="C:cytoplasm"/>
    <property type="evidence" value="ECO:0007669"/>
    <property type="project" value="TreeGrafter"/>
</dbReference>
<dbReference type="GO" id="GO:0016491">
    <property type="term" value="F:oxidoreductase activity"/>
    <property type="evidence" value="ECO:0007669"/>
    <property type="project" value="UniProtKB-KW"/>
</dbReference>
<dbReference type="eggNOG" id="KOG1611">
    <property type="taxonomic scope" value="Eukaryota"/>
</dbReference>
<dbReference type="RefSeq" id="XP_003032027.1">
    <property type="nucleotide sequence ID" value="XM_003031981.1"/>
</dbReference>
<evidence type="ECO:0000313" key="5">
    <source>
        <dbReference type="Proteomes" id="UP000007431"/>
    </source>
</evidence>
<dbReference type="InterPro" id="IPR002347">
    <property type="entry name" value="SDR_fam"/>
</dbReference>
<dbReference type="EMBL" id="GL377306">
    <property type="protein sequence ID" value="EFI97124.1"/>
    <property type="molecule type" value="Genomic_DNA"/>
</dbReference>
<dbReference type="InParanoid" id="D8Q3W6"/>
<dbReference type="Pfam" id="PF00106">
    <property type="entry name" value="adh_short"/>
    <property type="match status" value="1"/>
</dbReference>